<dbReference type="Gene3D" id="3.30.450.280">
    <property type="entry name" value="GAF domain"/>
    <property type="match status" value="1"/>
</dbReference>
<dbReference type="InterPro" id="IPR035965">
    <property type="entry name" value="PAS-like_dom_sf"/>
</dbReference>
<dbReference type="eggNOG" id="COG3920">
    <property type="taxonomic scope" value="Bacteria"/>
</dbReference>
<evidence type="ECO:0000259" key="2">
    <source>
        <dbReference type="PROSITE" id="PS50109"/>
    </source>
</evidence>
<dbReference type="Pfam" id="PF12282">
    <property type="entry name" value="GAF_PdtaS"/>
    <property type="match status" value="1"/>
</dbReference>
<gene>
    <name evidence="3" type="ORF">GOHSU_40_00420</name>
</gene>
<dbReference type="SMART" id="SM00387">
    <property type="entry name" value="HATPase_c"/>
    <property type="match status" value="1"/>
</dbReference>
<reference evidence="3 4" key="1">
    <citation type="submission" date="2012-12" db="EMBL/GenBank/DDBJ databases">
        <title>Whole genome shotgun sequence of Gordonia hirsuta NBRC 16056.</title>
        <authorList>
            <person name="Isaki-Nakamura S."/>
            <person name="Hosoyama A."/>
            <person name="Tsuchikane K."/>
            <person name="Katsumata H."/>
            <person name="Baba S."/>
            <person name="Yamazaki S."/>
            <person name="Fujita N."/>
        </authorList>
    </citation>
    <scope>NUCLEOTIDE SEQUENCE [LARGE SCALE GENOMIC DNA]</scope>
    <source>
        <strain evidence="3 4">NBRC 16056</strain>
    </source>
</reference>
<name>L7LEK4_9ACTN</name>
<proteinExistence type="predicted"/>
<dbReference type="PANTHER" id="PTHR43065:SF23">
    <property type="entry name" value="SENSOR HISTIDINE KINASE PDTAS"/>
    <property type="match status" value="1"/>
</dbReference>
<dbReference type="Proteomes" id="UP000053405">
    <property type="component" value="Unassembled WGS sequence"/>
</dbReference>
<dbReference type="InterPro" id="IPR011495">
    <property type="entry name" value="Sig_transdc_His_kin_sub2_dim/P"/>
</dbReference>
<dbReference type="InterPro" id="IPR005467">
    <property type="entry name" value="His_kinase_dom"/>
</dbReference>
<keyword evidence="1 3" id="KW-0418">Kinase</keyword>
<dbReference type="InterPro" id="IPR013656">
    <property type="entry name" value="PAS_4"/>
</dbReference>
<feature type="domain" description="Histidine kinase" evidence="2">
    <location>
        <begin position="312"/>
        <end position="510"/>
    </location>
</feature>
<sequence length="510" mass="53621">MATLHDLLAEHTRLSDRCGQHLQRLVAEWQLLADLSFADYLLAVRETTGALVYVAQVRPNTASTLFPHDQVGRRIDAAGDTHGVGGPGVGAPAEAAFVSGRIERAAARQQLGALPVETIAVPVVVDGAVIAVLTRAGAARGELPPSPLESAYREAAEALCTMVVEGAFPLEEANTLGLSTPRAGDGFIQLDRDGRVVYASPNAVSAVHRMGWQSELGTVRLADLIAGLLADPLDAVDVGAVLAAACGDETGPMPEELPLRMELDARRASVLLRVVPLRSGGVGRGAVVLIRDVTEVKRRDLALISKDATIREIHHRVKNNLQSVSALLRLQARRSDNPETAAALGEAVRRVSSIALVHEMLSGSVDEEVDLDAVVDRLVPTLIEVWAPSGGAAQIAVRRGGRLGVLPADLAMPLVQVLAEVIQNSIEHGFAADREGASIVVGGQRDLRGLTVRITDNGVGLPAGIDPASPNSLGLQIVSTLVSNDLGGRIEYRPGPDGMGTSVDVYVPLH</sequence>
<dbReference type="Pfam" id="PF08448">
    <property type="entry name" value="PAS_4"/>
    <property type="match status" value="1"/>
</dbReference>
<dbReference type="GO" id="GO:0016301">
    <property type="term" value="F:kinase activity"/>
    <property type="evidence" value="ECO:0007669"/>
    <property type="project" value="UniProtKB-KW"/>
</dbReference>
<dbReference type="Gene3D" id="3.30.565.10">
    <property type="entry name" value="Histidine kinase-like ATPase, C-terminal domain"/>
    <property type="match status" value="1"/>
</dbReference>
<keyword evidence="1 3" id="KW-0808">Transferase</keyword>
<dbReference type="RefSeq" id="WP_005942624.1">
    <property type="nucleotide sequence ID" value="NZ_ATVK01000059.1"/>
</dbReference>
<evidence type="ECO:0000313" key="4">
    <source>
        <dbReference type="Proteomes" id="UP000053405"/>
    </source>
</evidence>
<organism evidence="3 4">
    <name type="scientific">Gordonia hirsuta DSM 44140 = NBRC 16056</name>
    <dbReference type="NCBI Taxonomy" id="1121927"/>
    <lineage>
        <taxon>Bacteria</taxon>
        <taxon>Bacillati</taxon>
        <taxon>Actinomycetota</taxon>
        <taxon>Actinomycetes</taxon>
        <taxon>Mycobacteriales</taxon>
        <taxon>Gordoniaceae</taxon>
        <taxon>Gordonia</taxon>
    </lineage>
</organism>
<dbReference type="SUPFAM" id="SSF55874">
    <property type="entry name" value="ATPase domain of HSP90 chaperone/DNA topoisomerase II/histidine kinase"/>
    <property type="match status" value="1"/>
</dbReference>
<dbReference type="STRING" id="1121927.GOHSU_40_00420"/>
<dbReference type="Gene3D" id="3.30.450.20">
    <property type="entry name" value="PAS domain"/>
    <property type="match status" value="1"/>
</dbReference>
<dbReference type="PANTHER" id="PTHR43065">
    <property type="entry name" value="SENSOR HISTIDINE KINASE"/>
    <property type="match status" value="1"/>
</dbReference>
<dbReference type="OrthoDB" id="9767435at2"/>
<evidence type="ECO:0000256" key="1">
    <source>
        <dbReference type="ARBA" id="ARBA00022777"/>
    </source>
</evidence>
<protein>
    <submittedName>
        <fullName evidence="3">Putative two-component histidine kinase</fullName>
    </submittedName>
</protein>
<dbReference type="Pfam" id="PF07568">
    <property type="entry name" value="HisKA_2"/>
    <property type="match status" value="1"/>
</dbReference>
<evidence type="ECO:0000313" key="3">
    <source>
        <dbReference type="EMBL" id="GAC58458.1"/>
    </source>
</evidence>
<comment type="caution">
    <text evidence="3">The sequence shown here is derived from an EMBL/GenBank/DDBJ whole genome shotgun (WGS) entry which is preliminary data.</text>
</comment>
<dbReference type="InterPro" id="IPR003594">
    <property type="entry name" value="HATPase_dom"/>
</dbReference>
<dbReference type="EMBL" id="BANT01000040">
    <property type="protein sequence ID" value="GAC58458.1"/>
    <property type="molecule type" value="Genomic_DNA"/>
</dbReference>
<dbReference type="Pfam" id="PF02518">
    <property type="entry name" value="HATPase_c"/>
    <property type="match status" value="1"/>
</dbReference>
<accession>L7LEK4</accession>
<dbReference type="InterPro" id="IPR022066">
    <property type="entry name" value="PdtaS_GAF"/>
</dbReference>
<dbReference type="InterPro" id="IPR036890">
    <property type="entry name" value="HATPase_C_sf"/>
</dbReference>
<dbReference type="PROSITE" id="PS50109">
    <property type="entry name" value="HIS_KIN"/>
    <property type="match status" value="1"/>
</dbReference>
<dbReference type="InterPro" id="IPR038424">
    <property type="entry name" value="H_kinase_PdtaS_GAF_sf"/>
</dbReference>
<keyword evidence="4" id="KW-1185">Reference proteome</keyword>
<dbReference type="SUPFAM" id="SSF55785">
    <property type="entry name" value="PYP-like sensor domain (PAS domain)"/>
    <property type="match status" value="1"/>
</dbReference>
<dbReference type="AlphaFoldDB" id="L7LEK4"/>